<dbReference type="GO" id="GO:0008270">
    <property type="term" value="F:zinc ion binding"/>
    <property type="evidence" value="ECO:0007669"/>
    <property type="project" value="UniProtKB-KW"/>
</dbReference>
<keyword evidence="8 14" id="KW-0863">Zinc-finger</keyword>
<evidence type="ECO:0000256" key="9">
    <source>
        <dbReference type="ARBA" id="ARBA00022786"/>
    </source>
</evidence>
<evidence type="ECO:0000256" key="5">
    <source>
        <dbReference type="ARBA" id="ARBA00022679"/>
    </source>
</evidence>
<keyword evidence="19" id="KW-1185">Reference proteome</keyword>
<proteinExistence type="inferred from homology"/>
<keyword evidence="9" id="KW-0833">Ubl conjugation pathway</keyword>
<dbReference type="SMART" id="SM00184">
    <property type="entry name" value="RING"/>
    <property type="match status" value="1"/>
</dbReference>
<name>A0A9Q0H153_9MAGN</name>
<evidence type="ECO:0000256" key="10">
    <source>
        <dbReference type="ARBA" id="ARBA00022833"/>
    </source>
</evidence>
<comment type="pathway">
    <text evidence="3">Protein modification; protein ubiquitination.</text>
</comment>
<evidence type="ECO:0000256" key="16">
    <source>
        <dbReference type="SAM" id="Phobius"/>
    </source>
</evidence>
<evidence type="ECO:0000256" key="3">
    <source>
        <dbReference type="ARBA" id="ARBA00004906"/>
    </source>
</evidence>
<dbReference type="PANTHER" id="PTHR45768">
    <property type="entry name" value="E3 UBIQUITIN-PROTEIN LIGASE RNF13-LIKE"/>
    <property type="match status" value="1"/>
</dbReference>
<keyword evidence="12 16" id="KW-0472">Membrane</keyword>
<feature type="domain" description="RING-type" evidence="17">
    <location>
        <begin position="130"/>
        <end position="172"/>
    </location>
</feature>
<reference evidence="18" key="1">
    <citation type="journal article" date="2023" name="Plant J.">
        <title>The genome of the king protea, Protea cynaroides.</title>
        <authorList>
            <person name="Chang J."/>
            <person name="Duong T.A."/>
            <person name="Schoeman C."/>
            <person name="Ma X."/>
            <person name="Roodt D."/>
            <person name="Barker N."/>
            <person name="Li Z."/>
            <person name="Van de Peer Y."/>
            <person name="Mizrachi E."/>
        </authorList>
    </citation>
    <scope>NUCLEOTIDE SEQUENCE</scope>
    <source>
        <tissue evidence="18">Young leaves</tissue>
    </source>
</reference>
<dbReference type="EC" id="2.3.2.27" evidence="4"/>
<feature type="region of interest" description="Disordered" evidence="15">
    <location>
        <begin position="77"/>
        <end position="97"/>
    </location>
</feature>
<dbReference type="InterPro" id="IPR013083">
    <property type="entry name" value="Znf_RING/FYVE/PHD"/>
</dbReference>
<keyword evidence="10" id="KW-0862">Zinc</keyword>
<dbReference type="EMBL" id="JAMYWD010000010">
    <property type="protein sequence ID" value="KAJ4957907.1"/>
    <property type="molecule type" value="Genomic_DNA"/>
</dbReference>
<protein>
    <recommendedName>
        <fullName evidence="4">RING-type E3 ubiquitin transferase</fullName>
        <ecNumber evidence="4">2.3.2.27</ecNumber>
    </recommendedName>
</protein>
<dbReference type="PROSITE" id="PS50089">
    <property type="entry name" value="ZF_RING_2"/>
    <property type="match status" value="1"/>
</dbReference>
<evidence type="ECO:0000313" key="18">
    <source>
        <dbReference type="EMBL" id="KAJ4957907.1"/>
    </source>
</evidence>
<feature type="region of interest" description="Disordered" evidence="15">
    <location>
        <begin position="246"/>
        <end position="293"/>
    </location>
</feature>
<evidence type="ECO:0000259" key="17">
    <source>
        <dbReference type="PROSITE" id="PS50089"/>
    </source>
</evidence>
<evidence type="ECO:0000256" key="8">
    <source>
        <dbReference type="ARBA" id="ARBA00022771"/>
    </source>
</evidence>
<evidence type="ECO:0000256" key="12">
    <source>
        <dbReference type="ARBA" id="ARBA00023136"/>
    </source>
</evidence>
<feature type="compositionally biased region" description="Basic and acidic residues" evidence="15">
    <location>
        <begin position="81"/>
        <end position="92"/>
    </location>
</feature>
<organism evidence="18 19">
    <name type="scientific">Protea cynaroides</name>
    <dbReference type="NCBI Taxonomy" id="273540"/>
    <lineage>
        <taxon>Eukaryota</taxon>
        <taxon>Viridiplantae</taxon>
        <taxon>Streptophyta</taxon>
        <taxon>Embryophyta</taxon>
        <taxon>Tracheophyta</taxon>
        <taxon>Spermatophyta</taxon>
        <taxon>Magnoliopsida</taxon>
        <taxon>Proteales</taxon>
        <taxon>Proteaceae</taxon>
        <taxon>Protea</taxon>
    </lineage>
</organism>
<evidence type="ECO:0000313" key="19">
    <source>
        <dbReference type="Proteomes" id="UP001141806"/>
    </source>
</evidence>
<comment type="subcellular location">
    <subcellularLocation>
        <location evidence="2">Membrane</location>
        <topology evidence="2">Single-pass membrane protein</topology>
    </subcellularLocation>
</comment>
<dbReference type="GO" id="GO:0061630">
    <property type="term" value="F:ubiquitin protein ligase activity"/>
    <property type="evidence" value="ECO:0007669"/>
    <property type="project" value="UniProtKB-EC"/>
</dbReference>
<dbReference type="PANTHER" id="PTHR45768:SF16">
    <property type="entry name" value="E3 UBIQUITIN-PROTEIN LIGASE ATL4"/>
    <property type="match status" value="1"/>
</dbReference>
<sequence length="293" mass="30754">MRRRLDLLPQPPPPPLFGEIGGGIPETTNDGGSSSSSESSKGNLNPSVIIISLILMAVLLFSILLHLLLRYLSGSSSSASSDHHLPSTDHAPRISSRRVSPEYHQSLIDSLPLFSLNSVIRLKNSSPVDCAVCLSKLEPHDQLRLLPLCCHAFHARCIDTWLASNPTCPLCRSTIRVDESEEMAKLSSGGDSFRLEIGSVSRGSTSAAAVDSGGIPNSRRSYSMGSYEYVVEEDSEVVVVGSMQQQGASGNNHGQKDINCETSPGPANVAVPEPPGAQVAAEVGGGGGGGGRG</sequence>
<evidence type="ECO:0000256" key="15">
    <source>
        <dbReference type="SAM" id="MobiDB-lite"/>
    </source>
</evidence>
<keyword evidence="6 16" id="KW-0812">Transmembrane</keyword>
<dbReference type="GO" id="GO:0016020">
    <property type="term" value="C:membrane"/>
    <property type="evidence" value="ECO:0007669"/>
    <property type="project" value="UniProtKB-SubCell"/>
</dbReference>
<feature type="region of interest" description="Disordered" evidence="15">
    <location>
        <begin position="1"/>
        <end position="42"/>
    </location>
</feature>
<comment type="caution">
    <text evidence="18">The sequence shown here is derived from an EMBL/GenBank/DDBJ whole genome shotgun (WGS) entry which is preliminary data.</text>
</comment>
<keyword evidence="7" id="KW-0479">Metal-binding</keyword>
<dbReference type="Pfam" id="PF13639">
    <property type="entry name" value="zf-RING_2"/>
    <property type="match status" value="1"/>
</dbReference>
<dbReference type="CDD" id="cd16461">
    <property type="entry name" value="RING-H2_EL5-like"/>
    <property type="match status" value="1"/>
</dbReference>
<dbReference type="OrthoDB" id="8062037at2759"/>
<keyword evidence="5" id="KW-0808">Transferase</keyword>
<dbReference type="Gene3D" id="3.30.40.10">
    <property type="entry name" value="Zinc/RING finger domain, C3HC4 (zinc finger)"/>
    <property type="match status" value="1"/>
</dbReference>
<keyword evidence="11 16" id="KW-1133">Transmembrane helix</keyword>
<evidence type="ECO:0000256" key="14">
    <source>
        <dbReference type="PROSITE-ProRule" id="PRU00175"/>
    </source>
</evidence>
<comment type="catalytic activity">
    <reaction evidence="1">
        <text>S-ubiquitinyl-[E2 ubiquitin-conjugating enzyme]-L-cysteine + [acceptor protein]-L-lysine = [E2 ubiquitin-conjugating enzyme]-L-cysteine + N(6)-ubiquitinyl-[acceptor protein]-L-lysine.</text>
        <dbReference type="EC" id="2.3.2.27"/>
    </reaction>
</comment>
<evidence type="ECO:0000256" key="11">
    <source>
        <dbReference type="ARBA" id="ARBA00022989"/>
    </source>
</evidence>
<dbReference type="FunFam" id="3.30.40.10:FF:000187">
    <property type="entry name" value="E3 ubiquitin-protein ligase ATL6"/>
    <property type="match status" value="1"/>
</dbReference>
<evidence type="ECO:0000256" key="7">
    <source>
        <dbReference type="ARBA" id="ARBA00022723"/>
    </source>
</evidence>
<feature type="transmembrane region" description="Helical" evidence="16">
    <location>
        <begin position="48"/>
        <end position="69"/>
    </location>
</feature>
<gene>
    <name evidence="18" type="ORF">NE237_025018</name>
</gene>
<accession>A0A9Q0H153</accession>
<dbReference type="AlphaFoldDB" id="A0A9Q0H153"/>
<dbReference type="GO" id="GO:0016567">
    <property type="term" value="P:protein ubiquitination"/>
    <property type="evidence" value="ECO:0007669"/>
    <property type="project" value="TreeGrafter"/>
</dbReference>
<evidence type="ECO:0000256" key="13">
    <source>
        <dbReference type="ARBA" id="ARBA00024209"/>
    </source>
</evidence>
<dbReference type="InterPro" id="IPR001841">
    <property type="entry name" value="Znf_RING"/>
</dbReference>
<dbReference type="SUPFAM" id="SSF57850">
    <property type="entry name" value="RING/U-box"/>
    <property type="match status" value="1"/>
</dbReference>
<comment type="similarity">
    <text evidence="13">Belongs to the RING-type zinc finger family. ATL subfamily.</text>
</comment>
<evidence type="ECO:0000256" key="2">
    <source>
        <dbReference type="ARBA" id="ARBA00004167"/>
    </source>
</evidence>
<evidence type="ECO:0000256" key="4">
    <source>
        <dbReference type="ARBA" id="ARBA00012483"/>
    </source>
</evidence>
<dbReference type="Proteomes" id="UP001141806">
    <property type="component" value="Unassembled WGS sequence"/>
</dbReference>
<evidence type="ECO:0000256" key="6">
    <source>
        <dbReference type="ARBA" id="ARBA00022692"/>
    </source>
</evidence>
<feature type="compositionally biased region" description="Gly residues" evidence="15">
    <location>
        <begin position="283"/>
        <end position="293"/>
    </location>
</feature>
<evidence type="ECO:0000256" key="1">
    <source>
        <dbReference type="ARBA" id="ARBA00000900"/>
    </source>
</evidence>